<evidence type="ECO:0000256" key="1">
    <source>
        <dbReference type="SAM" id="MobiDB-lite"/>
    </source>
</evidence>
<evidence type="ECO:0000313" key="3">
    <source>
        <dbReference type="EMBL" id="GAA3358119.1"/>
    </source>
</evidence>
<evidence type="ECO:0000256" key="2">
    <source>
        <dbReference type="SAM" id="Phobius"/>
    </source>
</evidence>
<keyword evidence="2" id="KW-0812">Transmembrane</keyword>
<proteinExistence type="predicted"/>
<accession>A0ABP6RRF5</accession>
<dbReference type="RefSeq" id="WP_258349085.1">
    <property type="nucleotide sequence ID" value="NZ_BAAAYK010000038.1"/>
</dbReference>
<keyword evidence="4" id="KW-1185">Reference proteome</keyword>
<dbReference type="Proteomes" id="UP001500483">
    <property type="component" value="Unassembled WGS sequence"/>
</dbReference>
<reference evidence="4" key="1">
    <citation type="journal article" date="2019" name="Int. J. Syst. Evol. Microbiol.">
        <title>The Global Catalogue of Microorganisms (GCM) 10K type strain sequencing project: providing services to taxonomists for standard genome sequencing and annotation.</title>
        <authorList>
            <consortium name="The Broad Institute Genomics Platform"/>
            <consortium name="The Broad Institute Genome Sequencing Center for Infectious Disease"/>
            <person name="Wu L."/>
            <person name="Ma J."/>
        </authorList>
    </citation>
    <scope>NUCLEOTIDE SEQUENCE [LARGE SCALE GENOMIC DNA]</scope>
    <source>
        <strain evidence="4">JCM 9687</strain>
    </source>
</reference>
<dbReference type="EMBL" id="BAAAYK010000038">
    <property type="protein sequence ID" value="GAA3358119.1"/>
    <property type="molecule type" value="Genomic_DNA"/>
</dbReference>
<comment type="caution">
    <text evidence="3">The sequence shown here is derived from an EMBL/GenBank/DDBJ whole genome shotgun (WGS) entry which is preliminary data.</text>
</comment>
<protein>
    <submittedName>
        <fullName evidence="3">DUF6480 family protein</fullName>
    </submittedName>
</protein>
<dbReference type="Pfam" id="PF20088">
    <property type="entry name" value="DUF6480"/>
    <property type="match status" value="1"/>
</dbReference>
<keyword evidence="2" id="KW-0472">Membrane</keyword>
<feature type="transmembrane region" description="Helical" evidence="2">
    <location>
        <begin position="55"/>
        <end position="77"/>
    </location>
</feature>
<keyword evidence="2" id="KW-1133">Transmembrane helix</keyword>
<feature type="region of interest" description="Disordered" evidence="1">
    <location>
        <begin position="1"/>
        <end position="49"/>
    </location>
</feature>
<gene>
    <name evidence="3" type="ORF">GCM10020366_28950</name>
</gene>
<name>A0ABP6RRF5_9PSEU</name>
<sequence>MPHDETTPPPDPDPDRTPGLEPGGGVPAGETPPESGEATRGVAHTEKATARPAKWVWWAVILLVVLLMAGFFVTRALDLLLW</sequence>
<dbReference type="InterPro" id="IPR045512">
    <property type="entry name" value="DUF6480"/>
</dbReference>
<evidence type="ECO:0000313" key="4">
    <source>
        <dbReference type="Proteomes" id="UP001500483"/>
    </source>
</evidence>
<organism evidence="3 4">
    <name type="scientific">Saccharopolyspora gregorii</name>
    <dbReference type="NCBI Taxonomy" id="33914"/>
    <lineage>
        <taxon>Bacteria</taxon>
        <taxon>Bacillati</taxon>
        <taxon>Actinomycetota</taxon>
        <taxon>Actinomycetes</taxon>
        <taxon>Pseudonocardiales</taxon>
        <taxon>Pseudonocardiaceae</taxon>
        <taxon>Saccharopolyspora</taxon>
    </lineage>
</organism>